<keyword evidence="8" id="KW-1185">Reference proteome</keyword>
<reference evidence="7" key="1">
    <citation type="submission" date="2019-08" db="EMBL/GenBank/DDBJ databases">
        <title>The improved chromosome-level genome for the pearl oyster Pinctada fucata martensii using PacBio sequencing and Hi-C.</title>
        <authorList>
            <person name="Zheng Z."/>
        </authorList>
    </citation>
    <scope>NUCLEOTIDE SEQUENCE</scope>
    <source>
        <strain evidence="7">ZZ-2019</strain>
        <tissue evidence="7">Adductor muscle</tissue>
    </source>
</reference>
<evidence type="ECO:0000256" key="2">
    <source>
        <dbReference type="ARBA" id="ARBA00022692"/>
    </source>
</evidence>
<evidence type="ECO:0000313" key="8">
    <source>
        <dbReference type="Proteomes" id="UP001186944"/>
    </source>
</evidence>
<dbReference type="GO" id="GO:0016020">
    <property type="term" value="C:membrane"/>
    <property type="evidence" value="ECO:0007669"/>
    <property type="project" value="UniProtKB-SubCell"/>
</dbReference>
<comment type="caution">
    <text evidence="7">The sequence shown here is derived from an EMBL/GenBank/DDBJ whole genome shotgun (WGS) entry which is preliminary data.</text>
</comment>
<feature type="transmembrane region" description="Helical" evidence="5">
    <location>
        <begin position="314"/>
        <end position="334"/>
    </location>
</feature>
<keyword evidence="2 5" id="KW-0812">Transmembrane</keyword>
<proteinExistence type="predicted"/>
<sequence length="429" mass="49528">MESPTKSSAKEQPLTTIFRRLIVSLDKNNQVLEKVSKQLQYHHPGSQAQIVYENNREEEDATGQINEHDQVHVEVKLTFMKINDIDTVTQQFEAEIFVQAKWEEPYFLKNPSKEFNPDTMWTPKLLIMNLDGEFQTSRMSYTIVKDVVGYDYPLVLCLWRFKGFFKENLELEHFPMDVQDLTISVSTELSQEEILLTEDRQSMSSVNTKTFMDAQEWTIFNHVETYRDKTTVEYASSTVHPILHVSCRVARKIGYFVWNIIFIVLLIISLTFATFTIEPSSADRLAVTITLFLTAVAFKLVVKQSLPTISYLTYLDLYVLAALMFLGLHATQNACLKHLAANFDKVDVEIYDNYSMISLTATFVLFHAIFGTYIFLTATRRRRLMFEKDKIYKIRKAEVEKYITGTPMLTDISVETPKSKGSLETLPLA</sequence>
<evidence type="ECO:0000256" key="4">
    <source>
        <dbReference type="ARBA" id="ARBA00023136"/>
    </source>
</evidence>
<evidence type="ECO:0000313" key="7">
    <source>
        <dbReference type="EMBL" id="KAK3096258.1"/>
    </source>
</evidence>
<name>A0AA89C253_PINIB</name>
<evidence type="ECO:0000256" key="1">
    <source>
        <dbReference type="ARBA" id="ARBA00004141"/>
    </source>
</evidence>
<dbReference type="InterPro" id="IPR006202">
    <property type="entry name" value="Neur_chan_lig-bd"/>
</dbReference>
<feature type="domain" description="Neurotransmitter-gated ion-channel ligand-binding" evidence="6">
    <location>
        <begin position="66"/>
        <end position="252"/>
    </location>
</feature>
<organism evidence="7 8">
    <name type="scientific">Pinctada imbricata</name>
    <name type="common">Atlantic pearl-oyster</name>
    <name type="synonym">Pinctada martensii</name>
    <dbReference type="NCBI Taxonomy" id="66713"/>
    <lineage>
        <taxon>Eukaryota</taxon>
        <taxon>Metazoa</taxon>
        <taxon>Spiralia</taxon>
        <taxon>Lophotrochozoa</taxon>
        <taxon>Mollusca</taxon>
        <taxon>Bivalvia</taxon>
        <taxon>Autobranchia</taxon>
        <taxon>Pteriomorphia</taxon>
        <taxon>Pterioida</taxon>
        <taxon>Pterioidea</taxon>
        <taxon>Pteriidae</taxon>
        <taxon>Pinctada</taxon>
    </lineage>
</organism>
<dbReference type="SUPFAM" id="SSF90112">
    <property type="entry name" value="Neurotransmitter-gated ion-channel transmembrane pore"/>
    <property type="match status" value="1"/>
</dbReference>
<keyword evidence="4 5" id="KW-0472">Membrane</keyword>
<dbReference type="GO" id="GO:0004888">
    <property type="term" value="F:transmembrane signaling receptor activity"/>
    <property type="evidence" value="ECO:0007669"/>
    <property type="project" value="InterPro"/>
</dbReference>
<accession>A0AA89C253</accession>
<dbReference type="InterPro" id="IPR036719">
    <property type="entry name" value="Neuro-gated_channel_TM_sf"/>
</dbReference>
<dbReference type="AlphaFoldDB" id="A0AA89C253"/>
<comment type="subcellular location">
    <subcellularLocation>
        <location evidence="1">Membrane</location>
        <topology evidence="1">Multi-pass membrane protein</topology>
    </subcellularLocation>
</comment>
<evidence type="ECO:0000259" key="6">
    <source>
        <dbReference type="Pfam" id="PF02931"/>
    </source>
</evidence>
<dbReference type="InterPro" id="IPR038050">
    <property type="entry name" value="Neuro_actylchol_rec"/>
</dbReference>
<feature type="transmembrane region" description="Helical" evidence="5">
    <location>
        <begin position="253"/>
        <end position="273"/>
    </location>
</feature>
<dbReference type="Pfam" id="PF02931">
    <property type="entry name" value="Neur_chan_LBD"/>
    <property type="match status" value="1"/>
</dbReference>
<dbReference type="SUPFAM" id="SSF63712">
    <property type="entry name" value="Nicotinic receptor ligand binding domain-like"/>
    <property type="match status" value="1"/>
</dbReference>
<evidence type="ECO:0000256" key="3">
    <source>
        <dbReference type="ARBA" id="ARBA00022989"/>
    </source>
</evidence>
<keyword evidence="3 5" id="KW-1133">Transmembrane helix</keyword>
<protein>
    <recommendedName>
        <fullName evidence="6">Neurotransmitter-gated ion-channel ligand-binding domain-containing protein</fullName>
    </recommendedName>
</protein>
<dbReference type="Gene3D" id="2.70.170.10">
    <property type="entry name" value="Neurotransmitter-gated ion-channel ligand-binding domain"/>
    <property type="match status" value="1"/>
</dbReference>
<dbReference type="GO" id="GO:0005230">
    <property type="term" value="F:extracellular ligand-gated monoatomic ion channel activity"/>
    <property type="evidence" value="ECO:0007669"/>
    <property type="project" value="InterPro"/>
</dbReference>
<gene>
    <name evidence="7" type="ORF">FSP39_025031</name>
</gene>
<dbReference type="EMBL" id="VSWD01000008">
    <property type="protein sequence ID" value="KAK3096258.1"/>
    <property type="molecule type" value="Genomic_DNA"/>
</dbReference>
<feature type="transmembrane region" description="Helical" evidence="5">
    <location>
        <begin position="354"/>
        <end position="376"/>
    </location>
</feature>
<evidence type="ECO:0000256" key="5">
    <source>
        <dbReference type="SAM" id="Phobius"/>
    </source>
</evidence>
<dbReference type="PANTHER" id="PTHR18945">
    <property type="entry name" value="NEUROTRANSMITTER GATED ION CHANNEL"/>
    <property type="match status" value="1"/>
</dbReference>
<dbReference type="Proteomes" id="UP001186944">
    <property type="component" value="Unassembled WGS sequence"/>
</dbReference>
<feature type="transmembrane region" description="Helical" evidence="5">
    <location>
        <begin position="285"/>
        <end position="302"/>
    </location>
</feature>
<dbReference type="InterPro" id="IPR036734">
    <property type="entry name" value="Neur_chan_lig-bd_sf"/>
</dbReference>
<dbReference type="Gene3D" id="1.20.58.390">
    <property type="entry name" value="Neurotransmitter-gated ion-channel transmembrane domain"/>
    <property type="match status" value="1"/>
</dbReference>
<dbReference type="InterPro" id="IPR006201">
    <property type="entry name" value="Neur_channel"/>
</dbReference>